<dbReference type="Gene3D" id="3.30.1490.100">
    <property type="entry name" value="DNA polymerase, Y-family, little finger domain"/>
    <property type="match status" value="1"/>
</dbReference>
<dbReference type="InterPro" id="IPR036420">
    <property type="entry name" value="BRCT_dom_sf"/>
</dbReference>
<feature type="compositionally biased region" description="Basic and acidic residues" evidence="3">
    <location>
        <begin position="1400"/>
        <end position="1410"/>
    </location>
</feature>
<dbReference type="GO" id="GO:0070987">
    <property type="term" value="P:error-free translesion synthesis"/>
    <property type="evidence" value="ECO:0007669"/>
    <property type="project" value="TreeGrafter"/>
</dbReference>
<accession>U6KNE5</accession>
<feature type="compositionally biased region" description="Low complexity" evidence="3">
    <location>
        <begin position="1428"/>
        <end position="1449"/>
    </location>
</feature>
<dbReference type="Proteomes" id="UP000030747">
    <property type="component" value="Unassembled WGS sequence"/>
</dbReference>
<dbReference type="Pfam" id="PF00817">
    <property type="entry name" value="IMS"/>
    <property type="match status" value="1"/>
</dbReference>
<dbReference type="SUPFAM" id="SSF52113">
    <property type="entry name" value="BRCT domain"/>
    <property type="match status" value="1"/>
</dbReference>
<dbReference type="Gene3D" id="1.10.150.20">
    <property type="entry name" value="5' to 3' exonuclease, C-terminal subdomain"/>
    <property type="match status" value="1"/>
</dbReference>
<sequence length="1981" mass="201816">MFGGGNWSGFGDYLGAKTRKVQQQLQNSLASERARESSSSGSSSSSRELRWWNRYVQQPSSLFSSFTFYIDGLQRLQGYELISTGYSEATDAGIGPRGPLRGPRGGPPGAPPTSAAGNFSGPSAKGKLEGSPWSFSGVSAGGPSRNPPGGPSGDPPKGPSGGPPKGPSAGPCVNEYVVDAVQLKRVLVAHGGSISIMTGKGVTHVLVDNLALGNQKWRKLRDRGGWARSYVVVRCSWVFSCIAAKRLLSPALFKPTGLQLANQHLLLQRWAVAAGGRQPQQGVAPGQAAEVLGQPVGSAAALDQQEAQGEPGVAAAAEMGRTGDSGRVNETVAGRPASAAAAAVAATAAAAATEGDGLLLELESSSDEEQQQQQQQGQPHPKKIRTEVSYSVADLAVPVSAAVDIAAAAGAVAAAGAAAAAPFAGAAAACATVAMPGQATASSSSAAAARPAAAVNTSEKSNTLAGAHGITAATVTAAQDAAAAQDTPASALLASSALCIPTAAPAAPTAAAAAAGVSRSVAERTEIASSAGELTAAGVAAAGAAQTGAAAAGATVAGAAVGAASGVSSGEGNRGTVDCRRPDFVSSFFEHSRLHFIGAWQNRCASMLSRLLHSSSSSSRGPQQQVVLRWVDASITSKELEPLLLPLGLTLSHESDFADAAAAAHSPLLLRSPNARTAAAGGATALPGAAATTTAAEGRWILHVDFDAFFVSVALLKHPHLKDKPVAVCHSRGHRTFAEPTPAAVAAAAGKAPAAGAAAAAAVGAGGRGRGTSEIASCNYIARSQGVQKGMWLRPALDRCPSLVLLPYDFEGIERASEGLFQAALSLSHRLAPLSCDETFIQICFPLLTQAEGALATQLTSSSSISSNQNAASSSSSNETTDHSCCRSSNSASSGSDYNNTGSSNNDSSNRVDEAEIVADVCMSLRKAIIGITGCNVSVGAGCNCLLAKLATAAAKPSVEAADASKGSSAARAETAAVIQREGVCVVKPGAASAAAFVGRLLLRQVPGVGPTVASKVAAAARAAGVNVKTCTDIQTQGKDSLQLLQTALGRKRGAQLWWLCHGVDVRPPPAALPAVPGLGNSAAAAGPSAGTTAGASAAGGSGVPASGSLSISVNWGIRLQQEADALSLLKQMALEGHKRLKASRLYSAKISAKILYRRPGAPVDTVKFLGCGICDSARGSRVIGSRSSGGSKRTRSDGFGVQSAEDLYTELEALWRESLSDVCPLEDYRGITLLLQQLRTEQQEGALRQQQQHLQRNLLSVAFSSINSSSHDPSSNICSSNSINGTGKSSSSNRINTYSGTGKSNSSSSSSSSSTPEPCFIVVESVEQPEGESPSQSQTPQQDQQQCPKQMQRHQECQHRDLAQKEQVQQEAPGGSVTKAVPTAPFDGCFIVDSGSSSDSERGSSRQEARTPVLATPSRTAAATKPQNAQQSSGNSSATADSAAAVSAAAAAAVFAASGLKTPAQTPKRPRGSPEAGQLQQSAQQQQQWGARTPDSQASTPRLKTMKLNRSHRMQTAQTPASERIGGRRLQRSKKALLEATAATPRMSGAAAAAAAAPAAPASPVAGAGRSPMSTQRSLVEYLPNSGKASRRASSCAHPKQQRQQQQQQQQQPGSSSIGRAQARDAVFAAAVSRAASSALPNVVSLLTQNPDGCSSSGGNSPGHSKLDLAKEQKGKQDGDCCCAASGSSNCCCSPEGCVAQCMSLVCPPNGRKFRPPLPFRIAAAAQPVMQLLLHHAAAKGAAAACRRGTTALVVTAVSARITAAATNSSSNPGPACTQHTQQLSASDTAGPTDSPPPTPSAASNSPTAAAAAAETKPSSANPAATASSPAQETSLRKEDSDREASAIEEESEARANDGDAEPPAGAEGAYWECLADALEGFSGALLLIFERLGAVGAHEERQLLFRALQRLLQTPEARATVAGAAADDAATRQTGRWRVAPQGHPFSLALLLLKLLACPAGRLVWPLLLHRARDIVCFS</sequence>
<dbReference type="Gene3D" id="6.10.250.1490">
    <property type="match status" value="1"/>
</dbReference>
<feature type="region of interest" description="Disordered" evidence="3">
    <location>
        <begin position="1585"/>
        <end position="1622"/>
    </location>
</feature>
<name>U6KNE5_EIMTE</name>
<dbReference type="Gene3D" id="3.40.50.10190">
    <property type="entry name" value="BRCT domain"/>
    <property type="match status" value="1"/>
</dbReference>
<proteinExistence type="inferred from homology"/>
<feature type="region of interest" description="Disordered" evidence="3">
    <location>
        <begin position="1767"/>
        <end position="1867"/>
    </location>
</feature>
<evidence type="ECO:0000259" key="4">
    <source>
        <dbReference type="PROSITE" id="PS50172"/>
    </source>
</evidence>
<feature type="domain" description="UmuC" evidence="5">
    <location>
        <begin position="701"/>
        <end position="1010"/>
    </location>
</feature>
<evidence type="ECO:0000256" key="2">
    <source>
        <dbReference type="ARBA" id="ARBA00022634"/>
    </source>
</evidence>
<feature type="compositionally biased region" description="Basic residues" evidence="3">
    <location>
        <begin position="1505"/>
        <end position="1514"/>
    </location>
</feature>
<feature type="region of interest" description="Disordered" evidence="3">
    <location>
        <begin position="21"/>
        <end position="48"/>
    </location>
</feature>
<keyword evidence="2" id="KW-0237">DNA synthesis</keyword>
<feature type="compositionally biased region" description="Low complexity" evidence="3">
    <location>
        <begin position="865"/>
        <end position="877"/>
    </location>
</feature>
<dbReference type="Gene3D" id="3.40.1170.60">
    <property type="match status" value="2"/>
</dbReference>
<dbReference type="InterPro" id="IPR043502">
    <property type="entry name" value="DNA/RNA_pol_sf"/>
</dbReference>
<dbReference type="RefSeq" id="XP_013228650.1">
    <property type="nucleotide sequence ID" value="XM_013373196.1"/>
</dbReference>
<dbReference type="InterPro" id="IPR017961">
    <property type="entry name" value="DNA_pol_Y-fam_little_finger"/>
</dbReference>
<dbReference type="GO" id="GO:0006281">
    <property type="term" value="P:DNA repair"/>
    <property type="evidence" value="ECO:0007669"/>
    <property type="project" value="InterPro"/>
</dbReference>
<dbReference type="GeneID" id="25252475"/>
<dbReference type="Pfam" id="PF11799">
    <property type="entry name" value="IMS_C"/>
    <property type="match status" value="1"/>
</dbReference>
<dbReference type="GO" id="GO:0005634">
    <property type="term" value="C:nucleus"/>
    <property type="evidence" value="ECO:0007669"/>
    <property type="project" value="TreeGrafter"/>
</dbReference>
<dbReference type="VEuPathDB" id="ToxoDB:ETH_00016605"/>
<feature type="compositionally biased region" description="Low complexity" evidence="3">
    <location>
        <begin position="1603"/>
        <end position="1613"/>
    </location>
</feature>
<feature type="region of interest" description="Disordered" evidence="3">
    <location>
        <begin position="865"/>
        <end position="910"/>
    </location>
</feature>
<dbReference type="SUPFAM" id="SSF56672">
    <property type="entry name" value="DNA/RNA polymerases"/>
    <property type="match status" value="1"/>
</dbReference>
<reference evidence="6" key="1">
    <citation type="submission" date="2013-10" db="EMBL/GenBank/DDBJ databases">
        <title>Genomic analysis of the causative agents of coccidiosis in chickens.</title>
        <authorList>
            <person name="Reid A.J."/>
            <person name="Blake D."/>
            <person name="Billington K."/>
            <person name="Browne H."/>
            <person name="Dunn M."/>
            <person name="Hung S."/>
            <person name="Kawahara F."/>
            <person name="Miranda-Saavedra D."/>
            <person name="Mourier T."/>
            <person name="Nagra H."/>
            <person name="Otto T.D."/>
            <person name="Rawlings N."/>
            <person name="Sanchez A."/>
            <person name="Sanders M."/>
            <person name="Subramaniam C."/>
            <person name="Tay Y."/>
            <person name="Dear P."/>
            <person name="Doerig C."/>
            <person name="Gruber A."/>
            <person name="Parkinson J."/>
            <person name="Shirley M."/>
            <person name="Wan K.L."/>
            <person name="Berriman M."/>
            <person name="Tomley F."/>
            <person name="Pain A."/>
        </authorList>
    </citation>
    <scope>NUCLEOTIDE SEQUENCE [LARGE SCALE GENOMIC DNA]</scope>
    <source>
        <strain evidence="6">Houghton</strain>
    </source>
</reference>
<dbReference type="PROSITE" id="PS50173">
    <property type="entry name" value="UMUC"/>
    <property type="match status" value="1"/>
</dbReference>
<dbReference type="EMBL" id="HG673781">
    <property type="protein sequence ID" value="CDJ37812.1"/>
    <property type="molecule type" value="Genomic_DNA"/>
</dbReference>
<organism evidence="6 7">
    <name type="scientific">Eimeria tenella</name>
    <name type="common">Coccidian parasite</name>
    <dbReference type="NCBI Taxonomy" id="5802"/>
    <lineage>
        <taxon>Eukaryota</taxon>
        <taxon>Sar</taxon>
        <taxon>Alveolata</taxon>
        <taxon>Apicomplexa</taxon>
        <taxon>Conoidasida</taxon>
        <taxon>Coccidia</taxon>
        <taxon>Eucoccidiorida</taxon>
        <taxon>Eimeriorina</taxon>
        <taxon>Eimeriidae</taxon>
        <taxon>Eimeria</taxon>
    </lineage>
</organism>
<dbReference type="GO" id="GO:0042276">
    <property type="term" value="P:error-prone translesion synthesis"/>
    <property type="evidence" value="ECO:0007669"/>
    <property type="project" value="TreeGrafter"/>
</dbReference>
<dbReference type="InterPro" id="IPR001357">
    <property type="entry name" value="BRCT_dom"/>
</dbReference>
<dbReference type="InterPro" id="IPR036775">
    <property type="entry name" value="DNA_pol_Y-fam_lit_finger_sf"/>
</dbReference>
<feature type="compositionally biased region" description="Low complexity" evidence="3">
    <location>
        <begin position="1479"/>
        <end position="1489"/>
    </location>
</feature>
<feature type="compositionally biased region" description="Pro residues" evidence="3">
    <location>
        <begin position="145"/>
        <end position="166"/>
    </location>
</feature>
<feature type="compositionally biased region" description="Low complexity" evidence="3">
    <location>
        <begin position="93"/>
        <end position="102"/>
    </location>
</feature>
<dbReference type="GO" id="GO:0003684">
    <property type="term" value="F:damaged DNA binding"/>
    <property type="evidence" value="ECO:0007669"/>
    <property type="project" value="InterPro"/>
</dbReference>
<keyword evidence="7" id="KW-1185">Reference proteome</keyword>
<gene>
    <name evidence="6" type="ORF">ETH_00016605</name>
</gene>
<evidence type="ECO:0000256" key="1">
    <source>
        <dbReference type="ARBA" id="ARBA00010945"/>
    </source>
</evidence>
<evidence type="ECO:0000259" key="5">
    <source>
        <dbReference type="PROSITE" id="PS50173"/>
    </source>
</evidence>
<feature type="region of interest" description="Disordered" evidence="3">
    <location>
        <begin position="363"/>
        <end position="383"/>
    </location>
</feature>
<evidence type="ECO:0000256" key="3">
    <source>
        <dbReference type="SAM" id="MobiDB-lite"/>
    </source>
</evidence>
<feature type="region of interest" description="Disordered" evidence="3">
    <location>
        <begin position="1271"/>
        <end position="1449"/>
    </location>
</feature>
<reference evidence="6" key="2">
    <citation type="submission" date="2013-10" db="EMBL/GenBank/DDBJ databases">
        <authorList>
            <person name="Aslett M."/>
        </authorList>
    </citation>
    <scope>NUCLEOTIDE SEQUENCE [LARGE SCALE GENOMIC DNA]</scope>
    <source>
        <strain evidence="6">Houghton</strain>
    </source>
</reference>
<dbReference type="InterPro" id="IPR043128">
    <property type="entry name" value="Rev_trsase/Diguanyl_cyclase"/>
</dbReference>
<feature type="compositionally biased region" description="Low complexity" evidence="3">
    <location>
        <begin position="37"/>
        <end position="46"/>
    </location>
</feature>
<feature type="compositionally biased region" description="Low complexity" evidence="3">
    <location>
        <begin position="1325"/>
        <end position="1351"/>
    </location>
</feature>
<dbReference type="InterPro" id="IPR001126">
    <property type="entry name" value="UmuC"/>
</dbReference>
<feature type="compositionally biased region" description="Basic and acidic residues" evidence="3">
    <location>
        <begin position="1354"/>
        <end position="1365"/>
    </location>
</feature>
<dbReference type="PANTHER" id="PTHR45990:SF1">
    <property type="entry name" value="DNA REPAIR PROTEIN REV1"/>
    <property type="match status" value="1"/>
</dbReference>
<evidence type="ECO:0000313" key="6">
    <source>
        <dbReference type="EMBL" id="CDJ37812.1"/>
    </source>
</evidence>
<feature type="compositionally biased region" description="Low complexity" evidence="3">
    <location>
        <begin position="1271"/>
        <end position="1285"/>
    </location>
</feature>
<protein>
    <submittedName>
        <fullName evidence="6">ImpB/MucB/SamB family domain-containing protein, putative</fullName>
    </submittedName>
</protein>
<feature type="domain" description="BRCT" evidence="4">
    <location>
        <begin position="182"/>
        <end position="255"/>
    </location>
</feature>
<feature type="region of interest" description="Disordered" evidence="3">
    <location>
        <begin position="90"/>
        <end position="170"/>
    </location>
</feature>
<comment type="similarity">
    <text evidence="1">Belongs to the DNA polymerase type-Y family.</text>
</comment>
<feature type="compositionally biased region" description="Polar residues" evidence="3">
    <location>
        <begin position="1286"/>
        <end position="1304"/>
    </location>
</feature>
<dbReference type="PANTHER" id="PTHR45990">
    <property type="entry name" value="DNA REPAIR PROTEIN REV1"/>
    <property type="match status" value="1"/>
</dbReference>
<dbReference type="GO" id="GO:0003887">
    <property type="term" value="F:DNA-directed DNA polymerase activity"/>
    <property type="evidence" value="ECO:0007669"/>
    <property type="project" value="InterPro"/>
</dbReference>
<dbReference type="Pfam" id="PF21999">
    <property type="entry name" value="IMS_HHH_1"/>
    <property type="match status" value="1"/>
</dbReference>
<dbReference type="OrthoDB" id="348705at2759"/>
<evidence type="ECO:0000313" key="7">
    <source>
        <dbReference type="Proteomes" id="UP000030747"/>
    </source>
</evidence>
<dbReference type="InterPro" id="IPR053848">
    <property type="entry name" value="IMS_HHH_1"/>
</dbReference>
<feature type="compositionally biased region" description="Polar residues" evidence="3">
    <location>
        <begin position="1767"/>
        <end position="1787"/>
    </location>
</feature>
<feature type="compositionally biased region" description="Basic and acidic residues" evidence="3">
    <location>
        <begin position="1836"/>
        <end position="1847"/>
    </location>
</feature>
<feature type="region of interest" description="Disordered" evidence="3">
    <location>
        <begin position="1461"/>
        <end position="1532"/>
    </location>
</feature>
<dbReference type="PROSITE" id="PS50172">
    <property type="entry name" value="BRCT"/>
    <property type="match status" value="1"/>
</dbReference>
<feature type="compositionally biased region" description="Low complexity" evidence="3">
    <location>
        <begin position="886"/>
        <end position="909"/>
    </location>
</feature>
<dbReference type="VEuPathDB" id="ToxoDB:ETH2_1525000"/>
<dbReference type="GO" id="GO:0017125">
    <property type="term" value="F:deoxycytidyl transferase activity"/>
    <property type="evidence" value="ECO:0007669"/>
    <property type="project" value="TreeGrafter"/>
</dbReference>
<feature type="compositionally biased region" description="Low complexity" evidence="3">
    <location>
        <begin position="1305"/>
        <end position="1315"/>
    </location>
</feature>
<feature type="compositionally biased region" description="Low complexity" evidence="3">
    <location>
        <begin position="1802"/>
        <end position="1832"/>
    </location>
</feature>
<dbReference type="Gene3D" id="3.30.70.270">
    <property type="match status" value="2"/>
</dbReference>